<keyword evidence="2" id="KW-1185">Reference proteome</keyword>
<accession>A0ABR5DXS8</accession>
<proteinExistence type="predicted"/>
<dbReference type="RefSeq" id="WP_046171246.1">
    <property type="nucleotide sequence ID" value="NZ_FOMB01000029.1"/>
</dbReference>
<dbReference type="Gene3D" id="3.40.190.10">
    <property type="entry name" value="Periplasmic binding protein-like II"/>
    <property type="match status" value="1"/>
</dbReference>
<comment type="caution">
    <text evidence="1">The sequence shown here is derived from an EMBL/GenBank/DDBJ whole genome shotgun (WGS) entry which is preliminary data.</text>
</comment>
<organism evidence="1 2">
    <name type="scientific">Devosia psychrophila</name>
    <dbReference type="NCBI Taxonomy" id="728005"/>
    <lineage>
        <taxon>Bacteria</taxon>
        <taxon>Pseudomonadati</taxon>
        <taxon>Pseudomonadota</taxon>
        <taxon>Alphaproteobacteria</taxon>
        <taxon>Hyphomicrobiales</taxon>
        <taxon>Devosiaceae</taxon>
        <taxon>Devosia</taxon>
    </lineage>
</organism>
<dbReference type="Proteomes" id="UP000033519">
    <property type="component" value="Unassembled WGS sequence"/>
</dbReference>
<sequence length="425" mass="46423">MEKSSSIDDASGAAIRRELFGSAATPLQFAFWDVQGDIVRDNVARYVAESGEAVACLEIGGDYERELGARFAAGQGPDVFHAQRAEAALWGARGHIRPLDETRFGPLLRRMDPRMVAGARDADGQLLGLTYYNGGPFALFAHTDFADAGDLEFGSWDVVLDYLRRAKRDGLAQYPFLPRWHSSQTGLVWSLLCHLASEGVTDLGQTGADEAIAAVLGFFAALVDEGLAPPQCLDDRGDGPALQRWVSGQHMLSFTTDYLAMDAAKAARKPLNLVLKLPGKASAPLMPGHALLCLREGLACERLARSERLLAYLGGTVTDDGLAVHERWLRECLFGVPYGEVERLPGMREAMTRAFAPSQAKRSVERLLDARAHAMMSPPTHRPFMLEWTGLADAIIRNDLLRQRRLSPQAASAALLEAWQRLAQG</sequence>
<dbReference type="EMBL" id="LAPV01000127">
    <property type="protein sequence ID" value="KKC32806.1"/>
    <property type="molecule type" value="Genomic_DNA"/>
</dbReference>
<protein>
    <recommendedName>
        <fullName evidence="3">Multiple sugar transport system substrate-binding protein</fullName>
    </recommendedName>
</protein>
<evidence type="ECO:0000313" key="1">
    <source>
        <dbReference type="EMBL" id="KKC32806.1"/>
    </source>
</evidence>
<evidence type="ECO:0008006" key="3">
    <source>
        <dbReference type="Google" id="ProtNLM"/>
    </source>
</evidence>
<dbReference type="SUPFAM" id="SSF53850">
    <property type="entry name" value="Periplasmic binding protein-like II"/>
    <property type="match status" value="1"/>
</dbReference>
<evidence type="ECO:0000313" key="2">
    <source>
        <dbReference type="Proteomes" id="UP000033519"/>
    </source>
</evidence>
<reference evidence="1 2" key="1">
    <citation type="submission" date="2015-03" db="EMBL/GenBank/DDBJ databases">
        <authorList>
            <person name="Lepp D."/>
            <person name="Hassan Y.I."/>
            <person name="Li X.-Z."/>
            <person name="Zhou T."/>
        </authorList>
    </citation>
    <scope>NUCLEOTIDE SEQUENCE [LARGE SCALE GENOMIC DNA]</scope>
    <source>
        <strain evidence="1 2">Cr7-05</strain>
    </source>
</reference>
<name>A0ABR5DXS8_9HYPH</name>
<gene>
    <name evidence="1" type="ORF">WH91_12010</name>
</gene>